<dbReference type="PANTHER" id="PTHR21716">
    <property type="entry name" value="TRANSMEMBRANE PROTEIN"/>
    <property type="match status" value="1"/>
</dbReference>
<gene>
    <name evidence="8" type="ORF">ACFOGP_04300</name>
</gene>
<feature type="transmembrane region" description="Helical" evidence="7">
    <location>
        <begin position="275"/>
        <end position="301"/>
    </location>
</feature>
<evidence type="ECO:0000313" key="8">
    <source>
        <dbReference type="EMBL" id="MFC3141914.1"/>
    </source>
</evidence>
<organism evidence="8 9">
    <name type="scientific">Psychromarinibacter halotolerans</name>
    <dbReference type="NCBI Taxonomy" id="1775175"/>
    <lineage>
        <taxon>Bacteria</taxon>
        <taxon>Pseudomonadati</taxon>
        <taxon>Pseudomonadota</taxon>
        <taxon>Alphaproteobacteria</taxon>
        <taxon>Rhodobacterales</taxon>
        <taxon>Paracoccaceae</taxon>
        <taxon>Psychromarinibacter</taxon>
    </lineage>
</organism>
<evidence type="ECO:0000256" key="3">
    <source>
        <dbReference type="ARBA" id="ARBA00022692"/>
    </source>
</evidence>
<proteinExistence type="inferred from homology"/>
<feature type="transmembrane region" description="Helical" evidence="7">
    <location>
        <begin position="344"/>
        <end position="373"/>
    </location>
</feature>
<feature type="transmembrane region" description="Helical" evidence="7">
    <location>
        <begin position="12"/>
        <end position="30"/>
    </location>
</feature>
<dbReference type="Pfam" id="PF01594">
    <property type="entry name" value="AI-2E_transport"/>
    <property type="match status" value="1"/>
</dbReference>
<dbReference type="EMBL" id="JBHRTB010000010">
    <property type="protein sequence ID" value="MFC3141914.1"/>
    <property type="molecule type" value="Genomic_DNA"/>
</dbReference>
<feature type="transmembrane region" description="Helical" evidence="7">
    <location>
        <begin position="246"/>
        <end position="269"/>
    </location>
</feature>
<sequence length="388" mass="41421">MPDEKDSRRLPTVILLSAGAVGILATGVILRSAESVLAPMTLALVTGIVLSPLAVSWERVGIPHKFGAILNLVVALCAIGGSIFLLQPVAMRMIDQAPKVVADVESTVRELREMVSGLDEMSQEVADAMQGKEDEDAEEPLDMTEVNTPVPESGPAADPEDDPEAEEDSSDEEDIAESAPVPSVTDVVWLAPSILAQVAIFAGTLFFFLATRVETYRWIARHIPWNVDRSLMLQRLLEAEKRVSRYFLTVAVINAGLGLAVFGAMTQLGVTGAPVWGLVAFLCNFVLYLGPAAFFVAMLYAGIASFDGIQALLPAACYIGLNFIEAQFVTPTAVGKQLSLNPLVVFLSVVLGIFIWGAIGGIVAIPILVWILVINDFTGIASNETKAA</sequence>
<evidence type="ECO:0000313" key="9">
    <source>
        <dbReference type="Proteomes" id="UP001595632"/>
    </source>
</evidence>
<name>A0ABV7GK13_9RHOB</name>
<dbReference type="Proteomes" id="UP001595632">
    <property type="component" value="Unassembled WGS sequence"/>
</dbReference>
<feature type="transmembrane region" description="Helical" evidence="7">
    <location>
        <begin position="308"/>
        <end position="324"/>
    </location>
</feature>
<feature type="compositionally biased region" description="Acidic residues" evidence="6">
    <location>
        <begin position="158"/>
        <end position="176"/>
    </location>
</feature>
<evidence type="ECO:0000256" key="1">
    <source>
        <dbReference type="ARBA" id="ARBA00004141"/>
    </source>
</evidence>
<evidence type="ECO:0000256" key="6">
    <source>
        <dbReference type="SAM" id="MobiDB-lite"/>
    </source>
</evidence>
<feature type="transmembrane region" description="Helical" evidence="7">
    <location>
        <begin position="36"/>
        <end position="57"/>
    </location>
</feature>
<feature type="transmembrane region" description="Helical" evidence="7">
    <location>
        <begin position="187"/>
        <end position="211"/>
    </location>
</feature>
<protein>
    <submittedName>
        <fullName evidence="8">AI-2E family transporter</fullName>
    </submittedName>
</protein>
<feature type="compositionally biased region" description="Acidic residues" evidence="6">
    <location>
        <begin position="133"/>
        <end position="142"/>
    </location>
</feature>
<evidence type="ECO:0000256" key="7">
    <source>
        <dbReference type="SAM" id="Phobius"/>
    </source>
</evidence>
<comment type="caution">
    <text evidence="8">The sequence shown here is derived from an EMBL/GenBank/DDBJ whole genome shotgun (WGS) entry which is preliminary data.</text>
</comment>
<reference evidence="9" key="1">
    <citation type="journal article" date="2019" name="Int. J. Syst. Evol. Microbiol.">
        <title>The Global Catalogue of Microorganisms (GCM) 10K type strain sequencing project: providing services to taxonomists for standard genome sequencing and annotation.</title>
        <authorList>
            <consortium name="The Broad Institute Genomics Platform"/>
            <consortium name="The Broad Institute Genome Sequencing Center for Infectious Disease"/>
            <person name="Wu L."/>
            <person name="Ma J."/>
        </authorList>
    </citation>
    <scope>NUCLEOTIDE SEQUENCE [LARGE SCALE GENOMIC DNA]</scope>
    <source>
        <strain evidence="9">KCTC 52366</strain>
    </source>
</reference>
<keyword evidence="5 7" id="KW-0472">Membrane</keyword>
<dbReference type="PANTHER" id="PTHR21716:SF16">
    <property type="entry name" value="BLL1467 PROTEIN"/>
    <property type="match status" value="1"/>
</dbReference>
<feature type="region of interest" description="Disordered" evidence="6">
    <location>
        <begin position="122"/>
        <end position="180"/>
    </location>
</feature>
<comment type="subcellular location">
    <subcellularLocation>
        <location evidence="1">Membrane</location>
        <topology evidence="1">Multi-pass membrane protein</topology>
    </subcellularLocation>
</comment>
<dbReference type="RefSeq" id="WP_275631838.1">
    <property type="nucleotide sequence ID" value="NZ_JARGYD010000002.1"/>
</dbReference>
<accession>A0ABV7GK13</accession>
<comment type="similarity">
    <text evidence="2">Belongs to the autoinducer-2 exporter (AI-2E) (TC 2.A.86) family.</text>
</comment>
<keyword evidence="9" id="KW-1185">Reference proteome</keyword>
<dbReference type="InterPro" id="IPR002549">
    <property type="entry name" value="AI-2E-like"/>
</dbReference>
<keyword evidence="3 7" id="KW-0812">Transmembrane</keyword>
<evidence type="ECO:0000256" key="2">
    <source>
        <dbReference type="ARBA" id="ARBA00009773"/>
    </source>
</evidence>
<evidence type="ECO:0000256" key="5">
    <source>
        <dbReference type="ARBA" id="ARBA00023136"/>
    </source>
</evidence>
<feature type="transmembrane region" description="Helical" evidence="7">
    <location>
        <begin position="69"/>
        <end position="90"/>
    </location>
</feature>
<keyword evidence="4 7" id="KW-1133">Transmembrane helix</keyword>
<evidence type="ECO:0000256" key="4">
    <source>
        <dbReference type="ARBA" id="ARBA00022989"/>
    </source>
</evidence>